<dbReference type="EMBL" id="CAEKDK010000004">
    <property type="protein sequence ID" value="CAB4278461.1"/>
    <property type="molecule type" value="Genomic_DNA"/>
</dbReference>
<dbReference type="Proteomes" id="UP000507222">
    <property type="component" value="Unassembled WGS sequence"/>
</dbReference>
<organism evidence="1 2">
    <name type="scientific">Prunus armeniaca</name>
    <name type="common">Apricot</name>
    <name type="synonym">Armeniaca vulgaris</name>
    <dbReference type="NCBI Taxonomy" id="36596"/>
    <lineage>
        <taxon>Eukaryota</taxon>
        <taxon>Viridiplantae</taxon>
        <taxon>Streptophyta</taxon>
        <taxon>Embryophyta</taxon>
        <taxon>Tracheophyta</taxon>
        <taxon>Spermatophyta</taxon>
        <taxon>Magnoliopsida</taxon>
        <taxon>eudicotyledons</taxon>
        <taxon>Gunneridae</taxon>
        <taxon>Pentapetalae</taxon>
        <taxon>rosids</taxon>
        <taxon>fabids</taxon>
        <taxon>Rosales</taxon>
        <taxon>Rosaceae</taxon>
        <taxon>Amygdaloideae</taxon>
        <taxon>Amygdaleae</taxon>
        <taxon>Prunus</taxon>
    </lineage>
</organism>
<dbReference type="AlphaFoldDB" id="A0A6J5UQU5"/>
<evidence type="ECO:0000313" key="1">
    <source>
        <dbReference type="EMBL" id="CAB4278461.1"/>
    </source>
</evidence>
<reference evidence="1 2" key="1">
    <citation type="submission" date="2020-05" db="EMBL/GenBank/DDBJ databases">
        <authorList>
            <person name="Campoy J."/>
            <person name="Schneeberger K."/>
            <person name="Spophaly S."/>
        </authorList>
    </citation>
    <scope>NUCLEOTIDE SEQUENCE [LARGE SCALE GENOMIC DNA]</scope>
    <source>
        <strain evidence="1">PruArmRojPasFocal</strain>
    </source>
</reference>
<name>A0A6J5UQU5_PRUAR</name>
<protein>
    <submittedName>
        <fullName evidence="1">Uncharacterized protein</fullName>
    </submittedName>
</protein>
<sequence length="126" mass="13714">MGSWGLGLWVVGSWGLKGAGHEECREKGRGKMKIAGVGWVLWVMGSWGLGSWVLGSWGSQGGGHGECREKREGGRRKLQVGYGFVGAGVLGSGYGERERERERERAVGFQDGFVDFDPKIPTLTEK</sequence>
<accession>A0A6J5UQU5</accession>
<gene>
    <name evidence="1" type="ORF">CURHAP_LOCUS29430</name>
</gene>
<proteinExistence type="predicted"/>
<evidence type="ECO:0000313" key="2">
    <source>
        <dbReference type="Proteomes" id="UP000507222"/>
    </source>
</evidence>